<dbReference type="STRING" id="1806994.A0A507BWD8"/>
<sequence length="1424" mass="158425">MAGNSRRTVQSQSTYLKLFFLLSLYTSVSNARTWNTVNQFDINGRACPAVVKYNQICPTVCVADIADCPVEVYPQCPSDMHYCPNGQCQFIGQDCDTHYADVCSCPYGFYPPVLTTATLYPCLRSTFIVNVSDYPQDAITGDGPLYQTCAAHLGVMPVTVVNNTPSAFLMQCAPRPDPDINWNRIEFVAFYVYFVGELGVLVVYAMYKFWCEMKYQTPTKRYRKPTDDNDLTDVALEELISPPNPEESLNFKGYRFDRFGSMVYRSVSVATAAWLIVLAVLVADYYGLVPRYSYADSQMLFVNYENLSIAFILLWHVVTVWFLVLKTSDSKLPTYFSLRCDLSLATLIHIEKRIETAVYLSSDTSTFMERIKLLEKRIRRITKTDVLVSVVPIKTTPSGRSYFEFECVRYVYDSKDNNFEVVGFATGNSGSDFIRQGVGLKSTSASDRLELCGFNEVSFPEASWRDALVKEFSGWMYIYQMMLIWVWFYYAYYYMAAVLCLIIGSSGLIKVYFGILSHRRVREMATFEGLVRVKRNGKWTDIPTTDIVPGDAIEIKQGVLPVDAVLVEGGVVVDESSLTGEALPVVKYAIRGDVMYDEMGAGKVNTVFAGCRVLQLQDDTNIAIVTRTGAMTCKGRLVRDILYPTAISFIFYEHLKIVFPGLMIWGTVMLCLSIWMLGASSVDAWFYGMFTVSQVLSPLLPAVLVIGQSVASERLRKDGIIVTDLARITLGGKVKIMAWDKTGTLTREGLDFLGIQPIDKLKSSNEAGQPHLPGFGPVLREFVTFPTNDIRRAMLTCHSVSQINDSLVGNFVDVEMFKSTRARVQHDTHTAAGKTIIIPSAPIDPILSIERRFEFNHRDAYMSVVVRDTVTNQLTVYLKGSYEKIGSMITPSSIPSTYTTTAQHHSRDGCYVLAIASKTLPPNYTLDQLDHATRDDLEAGASLVGLLLFRNELKDDAVEGLKELRDGGIRSVMITGDNVDTAVHVARRAGLVGGGDGDGDGRERGLVVIGDLKDEKGHAGVAWYNADDDQPLDLNQLEALLRVSRAGTSARPVELAVTGPAFNFLVADGRAQSYLLDIRIFARMTPPDKVRAIKLLQSLAITAMCGDGGNDAGALKAAHVGLALTTDSESSVVAHFSAKSKSPMAAPMLIRECRAALSTSFASYKYLIVYGEVLAVMGLIQYYFTVNMSQWLWILVDGSTAPLAWALTTSRPARKLGKDRPTARLLGPETILSVVGQISIDFIFLIISITLLSVQGFYYCHMFDGRNVDIRRWWELADNYEAEVTGLVGVFQIVHSAAVFNLGSKFRQPFYRNWIFLVIYTVIMFVIAYVTLADPNPLGCLLHVNCGTPAALTQLGYTSQPWMLGEFHSASGHNVLPTSFRWTLFVIMIVNGVATMLFEGFVMLGPIRGWARKRFPQKRVHVRV</sequence>
<accession>A0A507BWD8</accession>
<dbReference type="InterPro" id="IPR008250">
    <property type="entry name" value="ATPase_P-typ_transduc_dom_A_sf"/>
</dbReference>
<feature type="transmembrane region" description="Helical" evidence="11">
    <location>
        <begin position="1382"/>
        <end position="1404"/>
    </location>
</feature>
<feature type="transmembrane region" description="Helical" evidence="11">
    <location>
        <begin position="684"/>
        <end position="707"/>
    </location>
</feature>
<comment type="similarity">
    <text evidence="2">Belongs to the cation transport ATPase (P-type) (TC 3.A.3) family. Type V subfamily.</text>
</comment>
<dbReference type="InterPro" id="IPR001757">
    <property type="entry name" value="P_typ_ATPase"/>
</dbReference>
<dbReference type="GO" id="GO:0046872">
    <property type="term" value="F:metal ion binding"/>
    <property type="evidence" value="ECO:0007669"/>
    <property type="project" value="UniProtKB-KW"/>
</dbReference>
<organism evidence="14 15">
    <name type="scientific">Synchytrium microbalum</name>
    <dbReference type="NCBI Taxonomy" id="1806994"/>
    <lineage>
        <taxon>Eukaryota</taxon>
        <taxon>Fungi</taxon>
        <taxon>Fungi incertae sedis</taxon>
        <taxon>Chytridiomycota</taxon>
        <taxon>Chytridiomycota incertae sedis</taxon>
        <taxon>Chytridiomycetes</taxon>
        <taxon>Synchytriales</taxon>
        <taxon>Synchytriaceae</taxon>
        <taxon>Synchytrium</taxon>
    </lineage>
</organism>
<dbReference type="Gene3D" id="3.40.50.1000">
    <property type="entry name" value="HAD superfamily/HAD-like"/>
    <property type="match status" value="1"/>
</dbReference>
<dbReference type="Gene3D" id="3.40.1110.10">
    <property type="entry name" value="Calcium-transporting ATPase, cytoplasmic domain N"/>
    <property type="match status" value="1"/>
</dbReference>
<keyword evidence="10 11" id="KW-0472">Membrane</keyword>
<dbReference type="EMBL" id="QEAO01000099">
    <property type="protein sequence ID" value="TPX30096.1"/>
    <property type="molecule type" value="Genomic_DNA"/>
</dbReference>
<dbReference type="PANTHER" id="PTHR45630:SF11">
    <property type="entry name" value="CATION-TRANSPORTING P-TYPE ATPASE N-TERMINAL DOMAIN-CONTAINING PROTEIN"/>
    <property type="match status" value="1"/>
</dbReference>
<dbReference type="PRINTS" id="PR00119">
    <property type="entry name" value="CATATPASE"/>
</dbReference>
<dbReference type="PANTHER" id="PTHR45630">
    <property type="entry name" value="CATION-TRANSPORTING ATPASE-RELATED"/>
    <property type="match status" value="1"/>
</dbReference>
<keyword evidence="6" id="KW-0067">ATP-binding</keyword>
<dbReference type="Gene3D" id="2.70.150.10">
    <property type="entry name" value="Calcium-transporting ATPase, cytoplasmic transduction domain A"/>
    <property type="match status" value="1"/>
</dbReference>
<evidence type="ECO:0000256" key="11">
    <source>
        <dbReference type="SAM" id="Phobius"/>
    </source>
</evidence>
<evidence type="ECO:0000256" key="2">
    <source>
        <dbReference type="ARBA" id="ARBA00006000"/>
    </source>
</evidence>
<dbReference type="RefSeq" id="XP_031021841.1">
    <property type="nucleotide sequence ID" value="XM_031172185.1"/>
</dbReference>
<feature type="transmembrane region" description="Helical" evidence="11">
    <location>
        <begin position="1164"/>
        <end position="1184"/>
    </location>
</feature>
<keyword evidence="7" id="KW-0460">Magnesium</keyword>
<feature type="transmembrane region" description="Helical" evidence="11">
    <location>
        <begin position="188"/>
        <end position="207"/>
    </location>
</feature>
<dbReference type="NCBIfam" id="TIGR01494">
    <property type="entry name" value="ATPase_P-type"/>
    <property type="match status" value="1"/>
</dbReference>
<evidence type="ECO:0000256" key="10">
    <source>
        <dbReference type="ARBA" id="ARBA00023136"/>
    </source>
</evidence>
<dbReference type="GeneID" id="42007482"/>
<feature type="transmembrane region" description="Helical" evidence="11">
    <location>
        <begin position="1314"/>
        <end position="1332"/>
    </location>
</feature>
<keyword evidence="9 11" id="KW-1133">Transmembrane helix</keyword>
<evidence type="ECO:0000313" key="15">
    <source>
        <dbReference type="Proteomes" id="UP000319731"/>
    </source>
</evidence>
<proteinExistence type="inferred from homology"/>
<keyword evidence="12" id="KW-0732">Signal</keyword>
<dbReference type="InterPro" id="IPR059000">
    <property type="entry name" value="ATPase_P-type_domA"/>
</dbReference>
<evidence type="ECO:0000256" key="12">
    <source>
        <dbReference type="SAM" id="SignalP"/>
    </source>
</evidence>
<evidence type="ECO:0000256" key="1">
    <source>
        <dbReference type="ARBA" id="ARBA00004141"/>
    </source>
</evidence>
<evidence type="ECO:0000256" key="7">
    <source>
        <dbReference type="ARBA" id="ARBA00022842"/>
    </source>
</evidence>
<dbReference type="SUPFAM" id="SSF56784">
    <property type="entry name" value="HAD-like"/>
    <property type="match status" value="1"/>
</dbReference>
<feature type="transmembrane region" description="Helical" evidence="11">
    <location>
        <begin position="307"/>
        <end position="325"/>
    </location>
</feature>
<gene>
    <name evidence="14" type="ORF">SmJEL517_g06259</name>
</gene>
<keyword evidence="5" id="KW-0547">Nucleotide-binding</keyword>
<dbReference type="GO" id="GO:0005524">
    <property type="term" value="F:ATP binding"/>
    <property type="evidence" value="ECO:0007669"/>
    <property type="project" value="UniProtKB-KW"/>
</dbReference>
<feature type="signal peptide" evidence="12">
    <location>
        <begin position="1"/>
        <end position="31"/>
    </location>
</feature>
<comment type="caution">
    <text evidence="14">The sequence shown here is derived from an EMBL/GenBank/DDBJ whole genome shotgun (WGS) entry which is preliminary data.</text>
</comment>
<evidence type="ECO:0000256" key="5">
    <source>
        <dbReference type="ARBA" id="ARBA00022741"/>
    </source>
</evidence>
<dbReference type="SUPFAM" id="SSF81653">
    <property type="entry name" value="Calcium ATPase, transduction domain A"/>
    <property type="match status" value="1"/>
</dbReference>
<feature type="transmembrane region" description="Helical" evidence="11">
    <location>
        <begin position="262"/>
        <end position="287"/>
    </location>
</feature>
<evidence type="ECO:0000256" key="9">
    <source>
        <dbReference type="ARBA" id="ARBA00022989"/>
    </source>
</evidence>
<feature type="transmembrane region" description="Helical" evidence="11">
    <location>
        <begin position="472"/>
        <end position="490"/>
    </location>
</feature>
<dbReference type="GO" id="GO:0016020">
    <property type="term" value="C:membrane"/>
    <property type="evidence" value="ECO:0007669"/>
    <property type="project" value="UniProtKB-SubCell"/>
</dbReference>
<keyword evidence="3 11" id="KW-0812">Transmembrane</keyword>
<feature type="transmembrane region" description="Helical" evidence="11">
    <location>
        <begin position="657"/>
        <end position="678"/>
    </location>
</feature>
<dbReference type="GO" id="GO:0016887">
    <property type="term" value="F:ATP hydrolysis activity"/>
    <property type="evidence" value="ECO:0007669"/>
    <property type="project" value="InterPro"/>
</dbReference>
<evidence type="ECO:0000256" key="8">
    <source>
        <dbReference type="ARBA" id="ARBA00022967"/>
    </source>
</evidence>
<keyword evidence="15" id="KW-1185">Reference proteome</keyword>
<dbReference type="SUPFAM" id="SSF81665">
    <property type="entry name" value="Calcium ATPase, transmembrane domain M"/>
    <property type="match status" value="1"/>
</dbReference>
<dbReference type="InterPro" id="IPR044492">
    <property type="entry name" value="P_typ_ATPase_HD_dom"/>
</dbReference>
<dbReference type="InterPro" id="IPR006544">
    <property type="entry name" value="P-type_TPase_V"/>
</dbReference>
<evidence type="ECO:0000256" key="3">
    <source>
        <dbReference type="ARBA" id="ARBA00022692"/>
    </source>
</evidence>
<comment type="subcellular location">
    <subcellularLocation>
        <location evidence="1">Membrane</location>
        <topology evidence="1">Multi-pass membrane protein</topology>
    </subcellularLocation>
</comment>
<dbReference type="SFLD" id="SFLDF00027">
    <property type="entry name" value="p-type_atpase"/>
    <property type="match status" value="1"/>
</dbReference>
<dbReference type="OrthoDB" id="48943at2759"/>
<keyword evidence="4" id="KW-0479">Metal-binding</keyword>
<feature type="transmembrane region" description="Helical" evidence="11">
    <location>
        <begin position="496"/>
        <end position="515"/>
    </location>
</feature>
<dbReference type="GO" id="GO:0019829">
    <property type="term" value="F:ATPase-coupled monoatomic cation transmembrane transporter activity"/>
    <property type="evidence" value="ECO:0007669"/>
    <property type="project" value="TreeGrafter"/>
</dbReference>
<evidence type="ECO:0000313" key="14">
    <source>
        <dbReference type="EMBL" id="TPX30096.1"/>
    </source>
</evidence>
<dbReference type="Proteomes" id="UP000319731">
    <property type="component" value="Unassembled WGS sequence"/>
</dbReference>
<dbReference type="SFLD" id="SFLDG00002">
    <property type="entry name" value="C1.7:_P-type_atpase_like"/>
    <property type="match status" value="1"/>
</dbReference>
<dbReference type="InterPro" id="IPR023299">
    <property type="entry name" value="ATPase_P-typ_cyto_dom_N"/>
</dbReference>
<dbReference type="InterPro" id="IPR023298">
    <property type="entry name" value="ATPase_P-typ_TM_dom_sf"/>
</dbReference>
<evidence type="ECO:0000256" key="6">
    <source>
        <dbReference type="ARBA" id="ARBA00022840"/>
    </source>
</evidence>
<evidence type="ECO:0000256" key="4">
    <source>
        <dbReference type="ARBA" id="ARBA00022723"/>
    </source>
</evidence>
<dbReference type="GO" id="GO:0140358">
    <property type="term" value="F:P-type transmembrane transporter activity"/>
    <property type="evidence" value="ECO:0007669"/>
    <property type="project" value="InterPro"/>
</dbReference>
<protein>
    <recommendedName>
        <fullName evidence="13">P-type ATPase A domain-containing protein</fullName>
    </recommendedName>
</protein>
<reference evidence="14 15" key="1">
    <citation type="journal article" date="2019" name="Sci. Rep.">
        <title>Comparative genomics of chytrid fungi reveal insights into the obligate biotrophic and pathogenic lifestyle of Synchytrium endobioticum.</title>
        <authorList>
            <person name="van de Vossenberg B.T.L.H."/>
            <person name="Warris S."/>
            <person name="Nguyen H.D.T."/>
            <person name="van Gent-Pelzer M.P.E."/>
            <person name="Joly D.L."/>
            <person name="van de Geest H.C."/>
            <person name="Bonants P.J.M."/>
            <person name="Smith D.S."/>
            <person name="Levesque C.A."/>
            <person name="van der Lee T.A.J."/>
        </authorList>
    </citation>
    <scope>NUCLEOTIDE SEQUENCE [LARGE SCALE GENOMIC DNA]</scope>
    <source>
        <strain evidence="14 15">JEL517</strain>
    </source>
</reference>
<name>A0A507BWD8_9FUNG</name>
<feature type="chain" id="PRO_5021213005" description="P-type ATPase A domain-containing protein" evidence="12">
    <location>
        <begin position="32"/>
        <end position="1424"/>
    </location>
</feature>
<dbReference type="InterPro" id="IPR023214">
    <property type="entry name" value="HAD_sf"/>
</dbReference>
<feature type="transmembrane region" description="Helical" evidence="11">
    <location>
        <begin position="1230"/>
        <end position="1254"/>
    </location>
</feature>
<keyword evidence="8" id="KW-1278">Translocase</keyword>
<dbReference type="InterPro" id="IPR036412">
    <property type="entry name" value="HAD-like_sf"/>
</dbReference>
<feature type="domain" description="P-type ATPase A" evidence="13">
    <location>
        <begin position="531"/>
        <end position="641"/>
    </location>
</feature>
<dbReference type="Pfam" id="PF00122">
    <property type="entry name" value="E1-E2_ATPase"/>
    <property type="match status" value="1"/>
</dbReference>
<dbReference type="SFLD" id="SFLDS00003">
    <property type="entry name" value="Haloacid_Dehalogenase"/>
    <property type="match status" value="1"/>
</dbReference>
<evidence type="ECO:0000259" key="13">
    <source>
        <dbReference type="Pfam" id="PF00122"/>
    </source>
</evidence>